<name>A0A9W8M9S3_9AGAR</name>
<reference evidence="1" key="1">
    <citation type="submission" date="2022-06" db="EMBL/GenBank/DDBJ databases">
        <title>Genome Sequence of Candolleomyces eurysporus.</title>
        <authorList>
            <person name="Buettner E."/>
        </authorList>
    </citation>
    <scope>NUCLEOTIDE SEQUENCE</scope>
    <source>
        <strain evidence="1">VTCC 930004</strain>
    </source>
</reference>
<comment type="caution">
    <text evidence="1">The sequence shown here is derived from an EMBL/GenBank/DDBJ whole genome shotgun (WGS) entry which is preliminary data.</text>
</comment>
<keyword evidence="2" id="KW-1185">Reference proteome</keyword>
<dbReference type="OrthoDB" id="2838005at2759"/>
<gene>
    <name evidence="1" type="ORF">H1R20_g15115</name>
</gene>
<evidence type="ECO:0000313" key="2">
    <source>
        <dbReference type="Proteomes" id="UP001140091"/>
    </source>
</evidence>
<protein>
    <recommendedName>
        <fullName evidence="3">F-box domain-containing protein</fullName>
    </recommendedName>
</protein>
<sequence>MLIARFSLRRTTVRNPPVFCATKPDHLEGSARLFADNHLLSVHRKQPACHKVLSTFLSFLSSPCSALLLSPVRMDTFPTEILAKVFSECLPDFDEPYPLISTSVPPMLFTTVNQRWREVACSSPQLWTRLHIKINVTADLLQAAQPTVKWKRLQHKGEAISRWFERSAKCKVYVSFEIVNYGLESVSFFLRNKTFDELMLPMLDSICTYSKQWERLKLHKIDEPYRSRILSIPTEDLPRLTHLSFKGYEATTYPLSSFKSFLTLKESGAIRASLLSSLRLKALSPQDRLQDLPLSNWANLQELEFSNGYDSYSDRYMDMASAETLLRRCQNLVSLSLTIRKGGPPLAHPSENIVLPRLKSLNLQESCGDPQGDPFLTPFLSLLKLSALTQLVTTAGVQPGRNQEASLMTLIKANESTFSKTLTKVEFEYNYLNQDELKECLKLLPAATHITMTASSMYPYREMESIYSHPPHFAVFWNLDELTPSPIDPENEELGVTCLLPKLEHFYFSLARQEEFEDDELVDFVERRINYAGFPYNEIGEPVVKLKYVYGGFVSEQKIDVHEEVEKRGVNLDGVKIEVDYELECQCLSI</sequence>
<dbReference type="Proteomes" id="UP001140091">
    <property type="component" value="Unassembled WGS sequence"/>
</dbReference>
<feature type="non-terminal residue" evidence="1">
    <location>
        <position position="590"/>
    </location>
</feature>
<dbReference type="AlphaFoldDB" id="A0A9W8M9S3"/>
<organism evidence="1 2">
    <name type="scientific">Candolleomyces eurysporus</name>
    <dbReference type="NCBI Taxonomy" id="2828524"/>
    <lineage>
        <taxon>Eukaryota</taxon>
        <taxon>Fungi</taxon>
        <taxon>Dikarya</taxon>
        <taxon>Basidiomycota</taxon>
        <taxon>Agaricomycotina</taxon>
        <taxon>Agaricomycetes</taxon>
        <taxon>Agaricomycetidae</taxon>
        <taxon>Agaricales</taxon>
        <taxon>Agaricineae</taxon>
        <taxon>Psathyrellaceae</taxon>
        <taxon>Candolleomyces</taxon>
    </lineage>
</organism>
<accession>A0A9W8M9S3</accession>
<dbReference type="EMBL" id="JANBPK010001526">
    <property type="protein sequence ID" value="KAJ2921982.1"/>
    <property type="molecule type" value="Genomic_DNA"/>
</dbReference>
<evidence type="ECO:0000313" key="1">
    <source>
        <dbReference type="EMBL" id="KAJ2921982.1"/>
    </source>
</evidence>
<proteinExistence type="predicted"/>
<evidence type="ECO:0008006" key="3">
    <source>
        <dbReference type="Google" id="ProtNLM"/>
    </source>
</evidence>